<dbReference type="NCBIfam" id="TIGR00466">
    <property type="entry name" value="kdsB"/>
    <property type="match status" value="1"/>
</dbReference>
<evidence type="ECO:0000256" key="4">
    <source>
        <dbReference type="ARBA" id="ARBA00022985"/>
    </source>
</evidence>
<dbReference type="CDD" id="cd02517">
    <property type="entry name" value="CMP-KDO-Synthetase"/>
    <property type="match status" value="1"/>
</dbReference>
<sequence length="268" mass="29219">MDFTVVIPARYASTRLPGKPLIEIAGKPMIEHVHARALASGATRVIVATDDERIRTVAHGFGARVCMTSPAHSSGTERLAEVVAVLKEPDHGIIINVQGDEPLLPPGLMHQAAKDLAEHPDSDMATLCEPITDAKTLFDPAVVKVVMDKDGFALYFSRAPIPWDRDRFADRPGSLPPEGVHDAVYGTVYYRHIGIYAYRASFLRGYAARPRCALERVEALEQLRVLYDGGKIHVAQASEPPGLGVDTPADLMRVRRIFETGEFAASDG</sequence>
<dbReference type="Pfam" id="PF02348">
    <property type="entry name" value="CTP_transf_3"/>
    <property type="match status" value="1"/>
</dbReference>
<keyword evidence="5" id="KW-0963">Cytoplasm</keyword>
<dbReference type="InterPro" id="IPR003329">
    <property type="entry name" value="Cytidylyl_trans"/>
</dbReference>
<dbReference type="InterPro" id="IPR029044">
    <property type="entry name" value="Nucleotide-diphossugar_trans"/>
</dbReference>
<dbReference type="EMBL" id="CAADEZ010000437">
    <property type="protein sequence ID" value="VFJ67106.1"/>
    <property type="molecule type" value="Genomic_DNA"/>
</dbReference>
<dbReference type="InterPro" id="IPR004528">
    <property type="entry name" value="KdsB"/>
</dbReference>
<dbReference type="NCBIfam" id="NF003952">
    <property type="entry name" value="PRK05450.1-5"/>
    <property type="match status" value="1"/>
</dbReference>
<proteinExistence type="inferred from homology"/>
<dbReference type="PANTHER" id="PTHR42866:SF2">
    <property type="entry name" value="3-DEOXY-MANNO-OCTULOSONATE CYTIDYLYLTRANSFERASE, MITOCHONDRIAL"/>
    <property type="match status" value="1"/>
</dbReference>
<keyword evidence="4 5" id="KW-0448">Lipopolysaccharide biosynthesis</keyword>
<dbReference type="AlphaFoldDB" id="A0A450WCY3"/>
<evidence type="ECO:0000256" key="5">
    <source>
        <dbReference type="HAMAP-Rule" id="MF_00057"/>
    </source>
</evidence>
<dbReference type="NCBIfam" id="NF009905">
    <property type="entry name" value="PRK13368.1"/>
    <property type="match status" value="1"/>
</dbReference>
<keyword evidence="3 5" id="KW-0548">Nucleotidyltransferase</keyword>
<dbReference type="PANTHER" id="PTHR42866">
    <property type="entry name" value="3-DEOXY-MANNO-OCTULOSONATE CYTIDYLYLTRANSFERASE"/>
    <property type="match status" value="1"/>
</dbReference>
<comment type="catalytic activity">
    <reaction evidence="5">
        <text>3-deoxy-alpha-D-manno-oct-2-ulosonate + CTP = CMP-3-deoxy-beta-D-manno-octulosonate + diphosphate</text>
        <dbReference type="Rhea" id="RHEA:23448"/>
        <dbReference type="ChEBI" id="CHEBI:33019"/>
        <dbReference type="ChEBI" id="CHEBI:37563"/>
        <dbReference type="ChEBI" id="CHEBI:85986"/>
        <dbReference type="ChEBI" id="CHEBI:85987"/>
        <dbReference type="EC" id="2.7.7.38"/>
    </reaction>
</comment>
<evidence type="ECO:0000313" key="8">
    <source>
        <dbReference type="EMBL" id="VFK14865.1"/>
    </source>
</evidence>
<reference evidence="8" key="1">
    <citation type="submission" date="2019-02" db="EMBL/GenBank/DDBJ databases">
        <authorList>
            <person name="Gruber-Vodicka R. H."/>
            <person name="Seah K. B. B."/>
        </authorList>
    </citation>
    <scope>NUCLEOTIDE SEQUENCE</scope>
    <source>
        <strain evidence="7">BECK_BZ163</strain>
        <strain evidence="8">BECK_BZ164</strain>
        <strain evidence="6">BECK_BZ165</strain>
    </source>
</reference>
<comment type="function">
    <text evidence="5">Activates KDO (a required 8-carbon sugar) for incorporation into bacterial lipopolysaccharide in Gram-negative bacteria.</text>
</comment>
<dbReference type="GO" id="GO:0005829">
    <property type="term" value="C:cytosol"/>
    <property type="evidence" value="ECO:0007669"/>
    <property type="project" value="TreeGrafter"/>
</dbReference>
<comment type="subcellular location">
    <subcellularLocation>
        <location evidence="5">Cytoplasm</location>
    </subcellularLocation>
    <subcellularLocation>
        <location evidence="1">Membrane</location>
    </subcellularLocation>
</comment>
<dbReference type="Gene3D" id="3.90.550.10">
    <property type="entry name" value="Spore Coat Polysaccharide Biosynthesis Protein SpsA, Chain A"/>
    <property type="match status" value="1"/>
</dbReference>
<dbReference type="NCBIfam" id="NF003950">
    <property type="entry name" value="PRK05450.1-3"/>
    <property type="match status" value="1"/>
</dbReference>
<dbReference type="GO" id="GO:0033468">
    <property type="term" value="P:CMP-keto-3-deoxy-D-manno-octulosonic acid biosynthetic process"/>
    <property type="evidence" value="ECO:0007669"/>
    <property type="project" value="UniProtKB-UniRule"/>
</dbReference>
<accession>A0A450WCY3</accession>
<dbReference type="FunFam" id="3.90.550.10:FF:000011">
    <property type="entry name" value="3-deoxy-manno-octulosonate cytidylyltransferase"/>
    <property type="match status" value="1"/>
</dbReference>
<evidence type="ECO:0000256" key="3">
    <source>
        <dbReference type="ARBA" id="ARBA00022695"/>
    </source>
</evidence>
<name>A0A450WCY3_9GAMM</name>
<dbReference type="EC" id="2.7.7.38" evidence="5"/>
<evidence type="ECO:0000313" key="7">
    <source>
        <dbReference type="EMBL" id="VFJ67106.1"/>
    </source>
</evidence>
<dbReference type="SUPFAM" id="SSF53448">
    <property type="entry name" value="Nucleotide-diphospho-sugar transferases"/>
    <property type="match status" value="1"/>
</dbReference>
<organism evidence="8">
    <name type="scientific">Candidatus Kentrum sp. FM</name>
    <dbReference type="NCBI Taxonomy" id="2126340"/>
    <lineage>
        <taxon>Bacteria</taxon>
        <taxon>Pseudomonadati</taxon>
        <taxon>Pseudomonadota</taxon>
        <taxon>Gammaproteobacteria</taxon>
        <taxon>Candidatus Kentrum</taxon>
    </lineage>
</organism>
<dbReference type="HAMAP" id="MF_00057">
    <property type="entry name" value="KdsB"/>
    <property type="match status" value="1"/>
</dbReference>
<dbReference type="EMBL" id="CAADFA010000087">
    <property type="protein sequence ID" value="VFJ50647.1"/>
    <property type="molecule type" value="Genomic_DNA"/>
</dbReference>
<dbReference type="GO" id="GO:0008690">
    <property type="term" value="F:3-deoxy-manno-octulosonate cytidylyltransferase activity"/>
    <property type="evidence" value="ECO:0007669"/>
    <property type="project" value="UniProtKB-UniRule"/>
</dbReference>
<protein>
    <recommendedName>
        <fullName evidence="5">3-deoxy-manno-octulosonate cytidylyltransferase</fullName>
        <ecNumber evidence="5">2.7.7.38</ecNumber>
    </recommendedName>
    <alternativeName>
        <fullName evidence="5">CMP-2-keto-3-deoxyoctulosonic acid synthase</fullName>
        <shortName evidence="5">CKS</shortName>
        <shortName evidence="5">CMP-KDO synthase</shortName>
    </alternativeName>
</protein>
<gene>
    <name evidence="5" type="primary">kdsB</name>
    <name evidence="7" type="ORF">BECKFM1743A_GA0114220_104371</name>
    <name evidence="8" type="ORF">BECKFM1743B_GA0114221_103431</name>
    <name evidence="6" type="ORF">BECKFM1743C_GA0114222_100879</name>
</gene>
<evidence type="ECO:0000256" key="2">
    <source>
        <dbReference type="ARBA" id="ARBA00022679"/>
    </source>
</evidence>
<dbReference type="GO" id="GO:0009103">
    <property type="term" value="P:lipopolysaccharide biosynthetic process"/>
    <property type="evidence" value="ECO:0007669"/>
    <property type="project" value="UniProtKB-UniRule"/>
</dbReference>
<evidence type="ECO:0000313" key="6">
    <source>
        <dbReference type="EMBL" id="VFJ50647.1"/>
    </source>
</evidence>
<dbReference type="GO" id="GO:0016020">
    <property type="term" value="C:membrane"/>
    <property type="evidence" value="ECO:0007669"/>
    <property type="project" value="UniProtKB-SubCell"/>
</dbReference>
<evidence type="ECO:0000256" key="1">
    <source>
        <dbReference type="ARBA" id="ARBA00004370"/>
    </source>
</evidence>
<dbReference type="UniPathway" id="UPA00358">
    <property type="reaction ID" value="UER00476"/>
</dbReference>
<keyword evidence="2 5" id="KW-0808">Transferase</keyword>
<dbReference type="EMBL" id="CAADFL010000343">
    <property type="protein sequence ID" value="VFK14865.1"/>
    <property type="molecule type" value="Genomic_DNA"/>
</dbReference>
<comment type="similarity">
    <text evidence="5">Belongs to the KdsB family.</text>
</comment>
<comment type="pathway">
    <text evidence="5">Nucleotide-sugar biosynthesis; CMP-3-deoxy-D-manno-octulosonate biosynthesis; CMP-3-deoxy-D-manno-octulosonate from 3-deoxy-D-manno-octulosonate and CTP: step 1/1.</text>
</comment>